<feature type="compositionally biased region" description="Polar residues" evidence="1">
    <location>
        <begin position="355"/>
        <end position="365"/>
    </location>
</feature>
<feature type="transmembrane region" description="Helical" evidence="2">
    <location>
        <begin position="168"/>
        <end position="192"/>
    </location>
</feature>
<feature type="transmembrane region" description="Helical" evidence="2">
    <location>
        <begin position="129"/>
        <end position="148"/>
    </location>
</feature>
<reference evidence="3 4" key="1">
    <citation type="journal article" date="2019" name="Nat. Ecol. Evol.">
        <title>Megaphylogeny resolves global patterns of mushroom evolution.</title>
        <authorList>
            <person name="Varga T."/>
            <person name="Krizsan K."/>
            <person name="Foldi C."/>
            <person name="Dima B."/>
            <person name="Sanchez-Garcia M."/>
            <person name="Sanchez-Ramirez S."/>
            <person name="Szollosi G.J."/>
            <person name="Szarkandi J.G."/>
            <person name="Papp V."/>
            <person name="Albert L."/>
            <person name="Andreopoulos W."/>
            <person name="Angelini C."/>
            <person name="Antonin V."/>
            <person name="Barry K.W."/>
            <person name="Bougher N.L."/>
            <person name="Buchanan P."/>
            <person name="Buyck B."/>
            <person name="Bense V."/>
            <person name="Catcheside P."/>
            <person name="Chovatia M."/>
            <person name="Cooper J."/>
            <person name="Damon W."/>
            <person name="Desjardin D."/>
            <person name="Finy P."/>
            <person name="Geml J."/>
            <person name="Haridas S."/>
            <person name="Hughes K."/>
            <person name="Justo A."/>
            <person name="Karasinski D."/>
            <person name="Kautmanova I."/>
            <person name="Kiss B."/>
            <person name="Kocsube S."/>
            <person name="Kotiranta H."/>
            <person name="LaButti K.M."/>
            <person name="Lechner B.E."/>
            <person name="Liimatainen K."/>
            <person name="Lipzen A."/>
            <person name="Lukacs Z."/>
            <person name="Mihaltcheva S."/>
            <person name="Morgado L.N."/>
            <person name="Niskanen T."/>
            <person name="Noordeloos M.E."/>
            <person name="Ohm R.A."/>
            <person name="Ortiz-Santana B."/>
            <person name="Ovrebo C."/>
            <person name="Racz N."/>
            <person name="Riley R."/>
            <person name="Savchenko A."/>
            <person name="Shiryaev A."/>
            <person name="Soop K."/>
            <person name="Spirin V."/>
            <person name="Szebenyi C."/>
            <person name="Tomsovsky M."/>
            <person name="Tulloss R.E."/>
            <person name="Uehling J."/>
            <person name="Grigoriev I.V."/>
            <person name="Vagvolgyi C."/>
            <person name="Papp T."/>
            <person name="Martin F.M."/>
            <person name="Miettinen O."/>
            <person name="Hibbett D.S."/>
            <person name="Nagy L.G."/>
        </authorList>
    </citation>
    <scope>NUCLEOTIDE SEQUENCE [LARGE SCALE GENOMIC DNA]</scope>
    <source>
        <strain evidence="3 4">CBS 962.96</strain>
    </source>
</reference>
<feature type="transmembrane region" description="Helical" evidence="2">
    <location>
        <begin position="55"/>
        <end position="79"/>
    </location>
</feature>
<dbReference type="Proteomes" id="UP000297245">
    <property type="component" value="Unassembled WGS sequence"/>
</dbReference>
<protein>
    <submittedName>
        <fullName evidence="3">Uncharacterized protein</fullName>
    </submittedName>
</protein>
<dbReference type="OrthoDB" id="3174319at2759"/>
<proteinExistence type="predicted"/>
<evidence type="ECO:0000313" key="4">
    <source>
        <dbReference type="Proteomes" id="UP000297245"/>
    </source>
</evidence>
<keyword evidence="2" id="KW-0812">Transmembrane</keyword>
<feature type="region of interest" description="Disordered" evidence="1">
    <location>
        <begin position="336"/>
        <end position="365"/>
    </location>
</feature>
<keyword evidence="2" id="KW-1133">Transmembrane helix</keyword>
<organism evidence="3 4">
    <name type="scientific">Dendrothele bispora (strain CBS 962.96)</name>
    <dbReference type="NCBI Taxonomy" id="1314807"/>
    <lineage>
        <taxon>Eukaryota</taxon>
        <taxon>Fungi</taxon>
        <taxon>Dikarya</taxon>
        <taxon>Basidiomycota</taxon>
        <taxon>Agaricomycotina</taxon>
        <taxon>Agaricomycetes</taxon>
        <taxon>Agaricomycetidae</taxon>
        <taxon>Agaricales</taxon>
        <taxon>Agaricales incertae sedis</taxon>
        <taxon>Dendrothele</taxon>
    </lineage>
</organism>
<keyword evidence="2" id="KW-0472">Membrane</keyword>
<evidence type="ECO:0000313" key="3">
    <source>
        <dbReference type="EMBL" id="THU96888.1"/>
    </source>
</evidence>
<dbReference type="EMBL" id="ML179167">
    <property type="protein sequence ID" value="THU96888.1"/>
    <property type="molecule type" value="Genomic_DNA"/>
</dbReference>
<evidence type="ECO:0000256" key="2">
    <source>
        <dbReference type="SAM" id="Phobius"/>
    </source>
</evidence>
<evidence type="ECO:0000256" key="1">
    <source>
        <dbReference type="SAM" id="MobiDB-lite"/>
    </source>
</evidence>
<sequence>MSQVNLTATDFDNIRHTFTETACGVGVYGAYAILFITTAYMLIREDLSKSRIRQILLAITLIMFSGASVIEMVYVRLFLMSVDELETGTETYTEWDRLYKALVVFSRINYLLSDGIVVWRAYILYPRNLPVKALLVTCMIGSIAAAWVDGVLSLKSEARTHSEREGMISFVLFIPLLVTNALSTCLVAFKAWEYRKHVSSLMSDDKRSGNKPVVERVLILLIESGLIYIAYWVISMLSALGLMGPLGDGILECILPQIAGIYLTVIILLVAFQRSTGSTAVTPANATDHSSAMIFAAAHDVPLGSQSLSGFTLHSPIRSQAPQIGASFIARLRDDSDWTSGNPSEVEKGPASYPHSRSTSTIAAQ</sequence>
<gene>
    <name evidence="3" type="ORF">K435DRAFT_797007</name>
</gene>
<dbReference type="AlphaFoldDB" id="A0A4S8M533"/>
<feature type="transmembrane region" description="Helical" evidence="2">
    <location>
        <begin position="213"/>
        <end position="234"/>
    </location>
</feature>
<name>A0A4S8M533_DENBC</name>
<keyword evidence="4" id="KW-1185">Reference proteome</keyword>
<feature type="transmembrane region" description="Helical" evidence="2">
    <location>
        <begin position="25"/>
        <end position="43"/>
    </location>
</feature>
<accession>A0A4S8M533</accession>
<feature type="transmembrane region" description="Helical" evidence="2">
    <location>
        <begin position="254"/>
        <end position="272"/>
    </location>
</feature>